<dbReference type="OrthoDB" id="10003767at2759"/>
<dbReference type="InterPro" id="IPR011009">
    <property type="entry name" value="Kinase-like_dom_sf"/>
</dbReference>
<organism evidence="1 2">
    <name type="scientific">Gymnopus androsaceus JB14</name>
    <dbReference type="NCBI Taxonomy" id="1447944"/>
    <lineage>
        <taxon>Eukaryota</taxon>
        <taxon>Fungi</taxon>
        <taxon>Dikarya</taxon>
        <taxon>Basidiomycota</taxon>
        <taxon>Agaricomycotina</taxon>
        <taxon>Agaricomycetes</taxon>
        <taxon>Agaricomycetidae</taxon>
        <taxon>Agaricales</taxon>
        <taxon>Marasmiineae</taxon>
        <taxon>Omphalotaceae</taxon>
        <taxon>Gymnopus</taxon>
    </lineage>
</organism>
<evidence type="ECO:0000313" key="1">
    <source>
        <dbReference type="EMBL" id="KAE9392340.1"/>
    </source>
</evidence>
<proteinExistence type="predicted"/>
<protein>
    <recommendedName>
        <fullName evidence="3">Aminoglycoside phosphotransferase domain-containing protein</fullName>
    </recommendedName>
</protein>
<sequence>MSSPSIVAPHVVPREWSLKFDCSAVPSEQEILLRAGYEPDGITNNITGINTSALACAASHALAVYETPTITLANRGGFNTLFLLEFPSNKQKVLACIPNTNARAINRIESSAATMTFALHVCHIPAPRVFAWNANDDNPVGVQYIIQEYFDDVVEPWQGWGTSSEDRKSHILDELAKWHVAFLAPMPPPLQRFGDLRFAQGLPNNTILSDPNSYVVRPPTLRIMHQLYLASSTSLPLLWDDLWSHQKALCMTNGGLDREALMLDDNDSCDAASFADVASQVLTFSRHALSVLAHNSTYAQPCLVNYDYAFRNILLNRDTCNVKAFIDWDDVHIMPFIVGVDYPDDINNAVVARLATDDNYYLEGPFRSFPPDERGEILDPLDKDGNLIDAVLNRNERIEQTMYRDRFIRGLEISDQRIAQPEMWDVRRPVLKAHFLLRYGGHVWWKKRQWLRRQVENRL</sequence>
<dbReference type="SUPFAM" id="SSF56112">
    <property type="entry name" value="Protein kinase-like (PK-like)"/>
    <property type="match status" value="1"/>
</dbReference>
<dbReference type="PANTHER" id="PTHR21310">
    <property type="entry name" value="AMINOGLYCOSIDE PHOSPHOTRANSFERASE-RELATED-RELATED"/>
    <property type="match status" value="1"/>
</dbReference>
<gene>
    <name evidence="1" type="ORF">BT96DRAFT_864295</name>
</gene>
<reference evidence="1" key="1">
    <citation type="journal article" date="2019" name="Environ. Microbiol.">
        <title>Fungal ecological strategies reflected in gene transcription - a case study of two litter decomposers.</title>
        <authorList>
            <person name="Barbi F."/>
            <person name="Kohler A."/>
            <person name="Barry K."/>
            <person name="Baskaran P."/>
            <person name="Daum C."/>
            <person name="Fauchery L."/>
            <person name="Ihrmark K."/>
            <person name="Kuo A."/>
            <person name="LaButti K."/>
            <person name="Lipzen A."/>
            <person name="Morin E."/>
            <person name="Grigoriev I.V."/>
            <person name="Henrissat B."/>
            <person name="Lindahl B."/>
            <person name="Martin F."/>
        </authorList>
    </citation>
    <scope>NUCLEOTIDE SEQUENCE</scope>
    <source>
        <strain evidence="1">JB14</strain>
    </source>
</reference>
<name>A0A6A4H3Q5_9AGAR</name>
<evidence type="ECO:0000313" key="2">
    <source>
        <dbReference type="Proteomes" id="UP000799118"/>
    </source>
</evidence>
<dbReference type="AlphaFoldDB" id="A0A6A4H3Q5"/>
<keyword evidence="2" id="KW-1185">Reference proteome</keyword>
<dbReference type="EMBL" id="ML769598">
    <property type="protein sequence ID" value="KAE9392340.1"/>
    <property type="molecule type" value="Genomic_DNA"/>
</dbReference>
<evidence type="ECO:0008006" key="3">
    <source>
        <dbReference type="Google" id="ProtNLM"/>
    </source>
</evidence>
<dbReference type="InterPro" id="IPR051678">
    <property type="entry name" value="AGP_Transferase"/>
</dbReference>
<dbReference type="PANTHER" id="PTHR21310:SF15">
    <property type="entry name" value="AMINOGLYCOSIDE PHOSPHOTRANSFERASE DOMAIN-CONTAINING PROTEIN"/>
    <property type="match status" value="1"/>
</dbReference>
<accession>A0A6A4H3Q5</accession>
<dbReference type="Proteomes" id="UP000799118">
    <property type="component" value="Unassembled WGS sequence"/>
</dbReference>